<reference evidence="2 3" key="1">
    <citation type="submission" date="2020-02" db="EMBL/GenBank/DDBJ databases">
        <title>Whole-genome analyses of novel actinobacteria.</title>
        <authorList>
            <person name="Sahin N."/>
            <person name="Tatar D."/>
        </authorList>
    </citation>
    <scope>NUCLEOTIDE SEQUENCE [LARGE SCALE GENOMIC DNA]</scope>
    <source>
        <strain evidence="2 3">SB3404</strain>
    </source>
</reference>
<evidence type="ECO:0000256" key="1">
    <source>
        <dbReference type="SAM" id="MobiDB-lite"/>
    </source>
</evidence>
<evidence type="ECO:0000313" key="3">
    <source>
        <dbReference type="Proteomes" id="UP000477722"/>
    </source>
</evidence>
<proteinExistence type="predicted"/>
<keyword evidence="3" id="KW-1185">Reference proteome</keyword>
<gene>
    <name evidence="2" type="ORF">G5C65_07555</name>
</gene>
<comment type="caution">
    <text evidence="2">The sequence shown here is derived from an EMBL/GenBank/DDBJ whole genome shotgun (WGS) entry which is preliminary data.</text>
</comment>
<dbReference type="AlphaFoldDB" id="A0A6G4WUA1"/>
<protein>
    <submittedName>
        <fullName evidence="2">Uncharacterized protein</fullName>
    </submittedName>
</protein>
<feature type="region of interest" description="Disordered" evidence="1">
    <location>
        <begin position="1"/>
        <end position="48"/>
    </location>
</feature>
<accession>A0A6G4WUA1</accession>
<name>A0A6G4WUA1_9ACTN</name>
<dbReference type="Proteomes" id="UP000477722">
    <property type="component" value="Unassembled WGS sequence"/>
</dbReference>
<organism evidence="2 3">
    <name type="scientific">Streptomyces boncukensis</name>
    <dbReference type="NCBI Taxonomy" id="2711219"/>
    <lineage>
        <taxon>Bacteria</taxon>
        <taxon>Bacillati</taxon>
        <taxon>Actinomycetota</taxon>
        <taxon>Actinomycetes</taxon>
        <taxon>Kitasatosporales</taxon>
        <taxon>Streptomycetaceae</taxon>
        <taxon>Streptomyces</taxon>
    </lineage>
</organism>
<dbReference type="EMBL" id="JAAKZZ010000048">
    <property type="protein sequence ID" value="NGO68210.1"/>
    <property type="molecule type" value="Genomic_DNA"/>
</dbReference>
<evidence type="ECO:0000313" key="2">
    <source>
        <dbReference type="EMBL" id="NGO68210.1"/>
    </source>
</evidence>
<sequence>MPGVYRPDRAGTPAVRAGPPAATGHGGDSRHSGHSGHSGLTGADQKEA</sequence>
<dbReference type="RefSeq" id="WP_165297860.1">
    <property type="nucleotide sequence ID" value="NZ_JAAKZZ010000048.1"/>
</dbReference>